<proteinExistence type="predicted"/>
<dbReference type="OrthoDB" id="2625511at2"/>
<evidence type="ECO:0000256" key="1">
    <source>
        <dbReference type="SAM" id="SignalP"/>
    </source>
</evidence>
<feature type="chain" id="PRO_5018601280" evidence="1">
    <location>
        <begin position="29"/>
        <end position="234"/>
    </location>
</feature>
<dbReference type="AlphaFoldDB" id="A0A3S1DZ02"/>
<sequence length="234" mass="25044">MKHNLIFKHVAMSALLLSAIGAPVVANAETGQKSREIISSQVTKLDTVATTKMMSLNLNDPLELAKKYAPETVSDWESTLDKYKKLVTQGEFFASDLKLVASTAAVSLDKDIVAIPLNKSIVITPSVNDTPLVEGSALEAIEAENIKASLVVTASETTGDAITIQATAISSVPSQLSSLIKAQIELAEAVESKDWIMIKSALNQLLKEYKEQIVEHEASTADTDNAVPAVPIKK</sequence>
<gene>
    <name evidence="2" type="ORF">EJP82_03680</name>
</gene>
<dbReference type="EMBL" id="RZNY01000002">
    <property type="protein sequence ID" value="RUT48242.1"/>
    <property type="molecule type" value="Genomic_DNA"/>
</dbReference>
<keyword evidence="1" id="KW-0732">Signal</keyword>
<comment type="caution">
    <text evidence="2">The sequence shown here is derived from an EMBL/GenBank/DDBJ whole genome shotgun (WGS) entry which is preliminary data.</text>
</comment>
<name>A0A3S1DZ02_9BACL</name>
<organism evidence="2 3">
    <name type="scientific">Paenibacillus anaericanus</name>
    <dbReference type="NCBI Taxonomy" id="170367"/>
    <lineage>
        <taxon>Bacteria</taxon>
        <taxon>Bacillati</taxon>
        <taxon>Bacillota</taxon>
        <taxon>Bacilli</taxon>
        <taxon>Bacillales</taxon>
        <taxon>Paenibacillaceae</taxon>
        <taxon>Paenibacillus</taxon>
    </lineage>
</organism>
<dbReference type="Proteomes" id="UP000279446">
    <property type="component" value="Unassembled WGS sequence"/>
</dbReference>
<dbReference type="RefSeq" id="WP_127190663.1">
    <property type="nucleotide sequence ID" value="NZ_RZNY01000002.1"/>
</dbReference>
<accession>A0A3S1DZ02</accession>
<feature type="signal peptide" evidence="1">
    <location>
        <begin position="1"/>
        <end position="28"/>
    </location>
</feature>
<protein>
    <submittedName>
        <fullName evidence="2">Uncharacterized protein</fullName>
    </submittedName>
</protein>
<evidence type="ECO:0000313" key="3">
    <source>
        <dbReference type="Proteomes" id="UP000279446"/>
    </source>
</evidence>
<keyword evidence="3" id="KW-1185">Reference proteome</keyword>
<evidence type="ECO:0000313" key="2">
    <source>
        <dbReference type="EMBL" id="RUT48242.1"/>
    </source>
</evidence>
<reference evidence="2 3" key="1">
    <citation type="submission" date="2018-12" db="EMBL/GenBank/DDBJ databases">
        <authorList>
            <person name="Sun L."/>
            <person name="Chen Z."/>
        </authorList>
    </citation>
    <scope>NUCLEOTIDE SEQUENCE [LARGE SCALE GENOMIC DNA]</scope>
    <source>
        <strain evidence="2 3">DSM 15890</strain>
    </source>
</reference>